<gene>
    <name evidence="1" type="ORF">DU504_11765</name>
</gene>
<comment type="caution">
    <text evidence="1">The sequence shown here is derived from an EMBL/GenBank/DDBJ whole genome shotgun (WGS) entry which is preliminary data.</text>
</comment>
<protein>
    <submittedName>
        <fullName evidence="1">Uncharacterized protein</fullName>
    </submittedName>
</protein>
<proteinExistence type="predicted"/>
<dbReference type="Proteomes" id="UP000252189">
    <property type="component" value="Unassembled WGS sequence"/>
</dbReference>
<sequence>MSDDNLVELKPGLIVRFCYDGEKVDGTVRSVGPKRVHIQSGDRGVYVSPDDVIGVVRVPAENELPLLGERFRLLGGVK</sequence>
<evidence type="ECO:0000313" key="2">
    <source>
        <dbReference type="Proteomes" id="UP000252189"/>
    </source>
</evidence>
<evidence type="ECO:0000313" key="1">
    <source>
        <dbReference type="EMBL" id="RCU47909.1"/>
    </source>
</evidence>
<keyword evidence="2" id="KW-1185">Reference proteome</keyword>
<accession>A0A368NEZ7</accession>
<name>A0A368NEZ7_9EURY</name>
<reference evidence="1 2" key="1">
    <citation type="submission" date="2018-07" db="EMBL/GenBank/DDBJ databases">
        <title>Genome sequences of Haloplanus salinus JCM 18368T.</title>
        <authorList>
            <person name="Kim Y.B."/>
            <person name="Roh S.W."/>
        </authorList>
    </citation>
    <scope>NUCLEOTIDE SEQUENCE [LARGE SCALE GENOMIC DNA]</scope>
    <source>
        <strain evidence="1 2">JCM 18368</strain>
    </source>
</reference>
<dbReference type="EMBL" id="QPHM01000001">
    <property type="protein sequence ID" value="RCU47909.1"/>
    <property type="molecule type" value="Genomic_DNA"/>
</dbReference>
<dbReference type="AlphaFoldDB" id="A0A368NEZ7"/>
<organism evidence="1 2">
    <name type="scientific">Haloplanus salinus</name>
    <dbReference type="NCBI Taxonomy" id="1126245"/>
    <lineage>
        <taxon>Archaea</taxon>
        <taxon>Methanobacteriati</taxon>
        <taxon>Methanobacteriota</taxon>
        <taxon>Stenosarchaea group</taxon>
        <taxon>Halobacteria</taxon>
        <taxon>Halobacteriales</taxon>
        <taxon>Haloferacaceae</taxon>
        <taxon>Haloplanus</taxon>
    </lineage>
</organism>
<dbReference type="RefSeq" id="WP_114449468.1">
    <property type="nucleotide sequence ID" value="NZ_QPHM01000001.1"/>
</dbReference>